<dbReference type="GO" id="GO:0015697">
    <property type="term" value="P:quaternary ammonium group transport"/>
    <property type="evidence" value="ECO:0007669"/>
    <property type="project" value="UniProtKB-ARBA"/>
</dbReference>
<gene>
    <name evidence="5" type="ORF">B723_11520</name>
</gene>
<evidence type="ECO:0000256" key="3">
    <source>
        <dbReference type="ARBA" id="ARBA00022840"/>
    </source>
</evidence>
<name>A0A0K1QML8_PSEFL</name>
<reference evidence="5 6" key="1">
    <citation type="journal article" date="2012" name="J. Bacteriol.">
        <title>Draft genome sequence of the cyanide-utilizing bacterium Pseudomonas fluorescens strain NCIMB 11764.</title>
        <authorList>
            <person name="Vilo C.A."/>
            <person name="Benedik M.J."/>
            <person name="Kunz D.A."/>
            <person name="Dong Q."/>
        </authorList>
    </citation>
    <scope>NUCLEOTIDE SEQUENCE [LARGE SCALE GENOMIC DNA]</scope>
    <source>
        <strain evidence="5 6">NCIMB 11764</strain>
    </source>
</reference>
<evidence type="ECO:0000313" key="6">
    <source>
        <dbReference type="Proteomes" id="UP000017175"/>
    </source>
</evidence>
<dbReference type="InterPro" id="IPR003593">
    <property type="entry name" value="AAA+_ATPase"/>
</dbReference>
<dbReference type="eggNOG" id="COG3842">
    <property type="taxonomic scope" value="Bacteria"/>
</dbReference>
<keyword evidence="2" id="KW-0547">Nucleotide-binding</keyword>
<dbReference type="OrthoDB" id="9802264at2"/>
<feature type="domain" description="ABC transporter" evidence="4">
    <location>
        <begin position="6"/>
        <end position="237"/>
    </location>
</feature>
<protein>
    <submittedName>
        <fullName evidence="5">Iron ABC transporter substrate-binding protein</fullName>
    </submittedName>
</protein>
<dbReference type="SUPFAM" id="SSF52540">
    <property type="entry name" value="P-loop containing nucleoside triphosphate hydrolases"/>
    <property type="match status" value="1"/>
</dbReference>
<dbReference type="FunFam" id="3.40.50.300:FF:000425">
    <property type="entry name" value="Probable ABC transporter, ATP-binding subunit"/>
    <property type="match status" value="1"/>
</dbReference>
<keyword evidence="3" id="KW-0067">ATP-binding</keyword>
<dbReference type="GO" id="GO:0016887">
    <property type="term" value="F:ATP hydrolysis activity"/>
    <property type="evidence" value="ECO:0007669"/>
    <property type="project" value="InterPro"/>
</dbReference>
<accession>A0A0K1QML8</accession>
<dbReference type="SUPFAM" id="SSF50331">
    <property type="entry name" value="MOP-like"/>
    <property type="match status" value="1"/>
</dbReference>
<dbReference type="EMBL" id="CP010945">
    <property type="protein sequence ID" value="AKV07001.1"/>
    <property type="molecule type" value="Genomic_DNA"/>
</dbReference>
<dbReference type="InterPro" id="IPR017871">
    <property type="entry name" value="ABC_transporter-like_CS"/>
</dbReference>
<dbReference type="PROSITE" id="PS50893">
    <property type="entry name" value="ABC_TRANSPORTER_2"/>
    <property type="match status" value="1"/>
</dbReference>
<evidence type="ECO:0000256" key="2">
    <source>
        <dbReference type="ARBA" id="ARBA00022741"/>
    </source>
</evidence>
<dbReference type="InterPro" id="IPR027417">
    <property type="entry name" value="P-loop_NTPase"/>
</dbReference>
<evidence type="ECO:0000313" key="5">
    <source>
        <dbReference type="EMBL" id="AKV07001.1"/>
    </source>
</evidence>
<dbReference type="GO" id="GO:0043190">
    <property type="term" value="C:ATP-binding cassette (ABC) transporter complex"/>
    <property type="evidence" value="ECO:0007669"/>
    <property type="project" value="InterPro"/>
</dbReference>
<dbReference type="Gene3D" id="3.40.50.300">
    <property type="entry name" value="P-loop containing nucleotide triphosphate hydrolases"/>
    <property type="match status" value="1"/>
</dbReference>
<dbReference type="SMART" id="SM00382">
    <property type="entry name" value="AAA"/>
    <property type="match status" value="1"/>
</dbReference>
<dbReference type="InterPro" id="IPR050093">
    <property type="entry name" value="ABC_SmlMolc_Importer"/>
</dbReference>
<dbReference type="InterPro" id="IPR003439">
    <property type="entry name" value="ABC_transporter-like_ATP-bd"/>
</dbReference>
<dbReference type="Pfam" id="PF00005">
    <property type="entry name" value="ABC_tran"/>
    <property type="match status" value="1"/>
</dbReference>
<dbReference type="GO" id="GO:0005524">
    <property type="term" value="F:ATP binding"/>
    <property type="evidence" value="ECO:0007669"/>
    <property type="project" value="UniProtKB-KW"/>
</dbReference>
<proteinExistence type="predicted"/>
<dbReference type="Proteomes" id="UP000017175">
    <property type="component" value="Chromosome"/>
</dbReference>
<dbReference type="PROSITE" id="PS00211">
    <property type="entry name" value="ABC_TRANSPORTER_1"/>
    <property type="match status" value="1"/>
</dbReference>
<dbReference type="InterPro" id="IPR013611">
    <property type="entry name" value="Transp-assoc_OB_typ2"/>
</dbReference>
<dbReference type="GO" id="GO:0022857">
    <property type="term" value="F:transmembrane transporter activity"/>
    <property type="evidence" value="ECO:0007669"/>
    <property type="project" value="InterPro"/>
</dbReference>
<dbReference type="PANTHER" id="PTHR42781:SF4">
    <property type="entry name" value="SPERMIDINE_PUTRESCINE IMPORT ATP-BINDING PROTEIN POTA"/>
    <property type="match status" value="1"/>
</dbReference>
<dbReference type="InterPro" id="IPR008995">
    <property type="entry name" value="Mo/tungstate-bd_C_term_dom"/>
</dbReference>
<evidence type="ECO:0000259" key="4">
    <source>
        <dbReference type="PROSITE" id="PS50893"/>
    </source>
</evidence>
<dbReference type="PANTHER" id="PTHR42781">
    <property type="entry name" value="SPERMIDINE/PUTRESCINE IMPORT ATP-BINDING PROTEIN POTA"/>
    <property type="match status" value="1"/>
</dbReference>
<organism evidence="5 6">
    <name type="scientific">Pseudomonas fluorescens NCIMB 11764</name>
    <dbReference type="NCBI Taxonomy" id="1221522"/>
    <lineage>
        <taxon>Bacteria</taxon>
        <taxon>Pseudomonadati</taxon>
        <taxon>Pseudomonadota</taxon>
        <taxon>Gammaproteobacteria</taxon>
        <taxon>Pseudomonadales</taxon>
        <taxon>Pseudomonadaceae</taxon>
        <taxon>Pseudomonas</taxon>
    </lineage>
</organism>
<dbReference type="AlphaFoldDB" id="A0A0K1QML8"/>
<dbReference type="RefSeq" id="WP_017336731.1">
    <property type="nucleotide sequence ID" value="NZ_CP010945.1"/>
</dbReference>
<keyword evidence="1" id="KW-0813">Transport</keyword>
<evidence type="ECO:0000256" key="1">
    <source>
        <dbReference type="ARBA" id="ARBA00022448"/>
    </source>
</evidence>
<dbReference type="Pfam" id="PF08402">
    <property type="entry name" value="TOBE_2"/>
    <property type="match status" value="1"/>
</dbReference>
<sequence>MSGITIRLEGCRKAFSDGTVAVHDLNLTIEAGETLAILGPSGCGKTTTLRLIAGLERPDVGHVFFADKDVTRLPIERRDVGMVFQNYALFPNLDVAANIVYGLKIRGLSPAERNKRCSELLELVGLQGHEKRSVHELSGGQRQRVALARALAPRPKVLLLDEPLAALDAQLRERLRSELDQLLRGLGVTSVFVTHDQGEAMALGDRILVMERGRVAQLGTPREIYRQPANTFVASFVGNLNAFPVIEHTPSGLKVSGGELPWRGAHPPSTVYCRPEHLRVMPGGGHLSGRLVGQFFQGAQSRLLVDVGAAQPLMVDSADGVIHDFGALIALGIEPQQLFTLQP</sequence>